<dbReference type="Gene3D" id="1.25.10.90">
    <property type="match status" value="1"/>
</dbReference>
<accession>A0A174U5R0</accession>
<dbReference type="AlphaFoldDB" id="A0A174U5R0"/>
<evidence type="ECO:0000313" key="2">
    <source>
        <dbReference type="Proteomes" id="UP000095576"/>
    </source>
</evidence>
<organism evidence="1 2">
    <name type="scientific">Bacteroides thetaiotaomicron</name>
    <dbReference type="NCBI Taxonomy" id="818"/>
    <lineage>
        <taxon>Bacteria</taxon>
        <taxon>Pseudomonadati</taxon>
        <taxon>Bacteroidota</taxon>
        <taxon>Bacteroidia</taxon>
        <taxon>Bacteroidales</taxon>
        <taxon>Bacteroidaceae</taxon>
        <taxon>Bacteroides</taxon>
    </lineage>
</organism>
<proteinExistence type="predicted"/>
<dbReference type="Proteomes" id="UP000095576">
    <property type="component" value="Unassembled WGS sequence"/>
</dbReference>
<sequence>MLKVVSESHWDEVFDFVVHYKNAMSQTTLRYAIEKIPTYLRIYPYKA</sequence>
<evidence type="ECO:0000313" key="1">
    <source>
        <dbReference type="EMBL" id="CUQ17582.1"/>
    </source>
</evidence>
<dbReference type="InterPro" id="IPR014825">
    <property type="entry name" value="DNA_alkylation"/>
</dbReference>
<name>A0A174U5R0_BACT4</name>
<dbReference type="Pfam" id="PF08713">
    <property type="entry name" value="DNA_alkylation"/>
    <property type="match status" value="1"/>
</dbReference>
<dbReference type="EMBL" id="CZAP01000027">
    <property type="protein sequence ID" value="CUQ17582.1"/>
    <property type="molecule type" value="Genomic_DNA"/>
</dbReference>
<reference evidence="1 2" key="1">
    <citation type="submission" date="2015-09" db="EMBL/GenBank/DDBJ databases">
        <authorList>
            <consortium name="Pathogen Informatics"/>
        </authorList>
    </citation>
    <scope>NUCLEOTIDE SEQUENCE [LARGE SCALE GENOMIC DNA]</scope>
    <source>
        <strain evidence="1 2">2789STDY5834899</strain>
    </source>
</reference>
<gene>
    <name evidence="1" type="ORF">ERS852511_04642</name>
</gene>
<dbReference type="GeneID" id="82176288"/>
<protein>
    <submittedName>
        <fullName evidence="1">Uncharacterized protein</fullName>
    </submittedName>
</protein>
<dbReference type="RefSeq" id="WP_081030034.1">
    <property type="nucleotide sequence ID" value="NZ_CZAP01000027.1"/>
</dbReference>